<dbReference type="InterPro" id="IPR051540">
    <property type="entry name" value="S-2-haloacid_dehalogenase"/>
</dbReference>
<evidence type="ECO:0000256" key="1">
    <source>
        <dbReference type="ARBA" id="ARBA00022801"/>
    </source>
</evidence>
<dbReference type="SFLD" id="SFLDS00003">
    <property type="entry name" value="Haloacid_Dehalogenase"/>
    <property type="match status" value="1"/>
</dbReference>
<gene>
    <name evidence="2" type="ORF">D9M09_24685</name>
</gene>
<dbReference type="InterPro" id="IPR036412">
    <property type="entry name" value="HAD-like_sf"/>
</dbReference>
<dbReference type="Gene3D" id="3.40.50.1000">
    <property type="entry name" value="HAD superfamily/HAD-like"/>
    <property type="match status" value="1"/>
</dbReference>
<sequence>MPPKAILFDLDDTLWPIAPVIAAAETLLHDWLATHAPKVAQQFSIELLRQHRLAMLNEQPHFHGNLIELRRAGLLTAFEAAGEDPALVDGAIAQFLAARHRVQPYDDVLPGLAWMGQRMLVGSISNGNADLEIIGLAQHFKVSIAASDFGVAKPDASIFLAGCAALGVAPHEAVYVGDDLYFDVTGAQGAGMRAVWMNRKGSDAHLAAGVQPDAICANFDELLLWLQGQLED</sequence>
<accession>A0A3G2EG27</accession>
<keyword evidence="1 2" id="KW-0378">Hydrolase</keyword>
<dbReference type="SFLD" id="SFLDG01129">
    <property type="entry name" value="C1.5:_HAD__Beta-PGM__Phosphata"/>
    <property type="match status" value="1"/>
</dbReference>
<dbReference type="Gene3D" id="1.20.120.1600">
    <property type="match status" value="1"/>
</dbReference>
<dbReference type="PRINTS" id="PR00413">
    <property type="entry name" value="HADHALOGNASE"/>
</dbReference>
<dbReference type="NCBIfam" id="TIGR01509">
    <property type="entry name" value="HAD-SF-IA-v3"/>
    <property type="match status" value="1"/>
</dbReference>
<dbReference type="AlphaFoldDB" id="A0A3G2EG27"/>
<dbReference type="GO" id="GO:0016787">
    <property type="term" value="F:hydrolase activity"/>
    <property type="evidence" value="ECO:0007669"/>
    <property type="project" value="UniProtKB-KW"/>
</dbReference>
<dbReference type="Pfam" id="PF00702">
    <property type="entry name" value="Hydrolase"/>
    <property type="match status" value="1"/>
</dbReference>
<dbReference type="InterPro" id="IPR023214">
    <property type="entry name" value="HAD_sf"/>
</dbReference>
<dbReference type="NCBIfam" id="TIGR01549">
    <property type="entry name" value="HAD-SF-IA-v1"/>
    <property type="match status" value="1"/>
</dbReference>
<keyword evidence="3" id="KW-1185">Reference proteome</keyword>
<dbReference type="PANTHER" id="PTHR43316:SF3">
    <property type="entry name" value="HALOACID DEHALOGENASE, TYPE II (AFU_ORTHOLOGUE AFUA_2G07750)-RELATED"/>
    <property type="match status" value="1"/>
</dbReference>
<dbReference type="EMBL" id="CP033019">
    <property type="protein sequence ID" value="AYM78636.1"/>
    <property type="molecule type" value="Genomic_DNA"/>
</dbReference>
<organism evidence="2 3">
    <name type="scientific">Janthinobacterium agaricidamnosum</name>
    <dbReference type="NCBI Taxonomy" id="55508"/>
    <lineage>
        <taxon>Bacteria</taxon>
        <taxon>Pseudomonadati</taxon>
        <taxon>Pseudomonadota</taxon>
        <taxon>Betaproteobacteria</taxon>
        <taxon>Burkholderiales</taxon>
        <taxon>Oxalobacteraceae</taxon>
        <taxon>Janthinobacterium</taxon>
    </lineage>
</organism>
<dbReference type="InterPro" id="IPR006439">
    <property type="entry name" value="HAD-SF_hydro_IA"/>
</dbReference>
<dbReference type="Proteomes" id="UP000279594">
    <property type="component" value="Chromosome"/>
</dbReference>
<dbReference type="SUPFAM" id="SSF56784">
    <property type="entry name" value="HAD-like"/>
    <property type="match status" value="1"/>
</dbReference>
<reference evidence="2 3" key="1">
    <citation type="submission" date="2018-10" db="EMBL/GenBank/DDBJ databases">
        <title>Effects of UV and annual dynamics of microbial communities in freshwater RAS systems.</title>
        <authorList>
            <person name="Bekkelund A.K."/>
            <person name="Hansen B.R."/>
            <person name="Stokken H."/>
            <person name="Eriksen B.F."/>
            <person name="Kashulin N.A."/>
        </authorList>
    </citation>
    <scope>NUCLEOTIDE SEQUENCE [LARGE SCALE GENOMIC DNA]</scope>
    <source>
        <strain evidence="2 3">BHSEK</strain>
    </source>
</reference>
<protein>
    <submittedName>
        <fullName evidence="2">HAD family hydrolase</fullName>
    </submittedName>
</protein>
<name>A0A3G2EG27_9BURK</name>
<dbReference type="PANTHER" id="PTHR43316">
    <property type="entry name" value="HYDROLASE, HALOACID DELAHOGENASE-RELATED"/>
    <property type="match status" value="1"/>
</dbReference>
<evidence type="ECO:0000313" key="3">
    <source>
        <dbReference type="Proteomes" id="UP000279594"/>
    </source>
</evidence>
<evidence type="ECO:0000313" key="2">
    <source>
        <dbReference type="EMBL" id="AYM78636.1"/>
    </source>
</evidence>
<proteinExistence type="predicted"/>